<name>A0A9D9GZI7_9BACT</name>
<dbReference type="EMBL" id="JADIND010000083">
    <property type="protein sequence ID" value="MBO8430519.1"/>
    <property type="molecule type" value="Genomic_DNA"/>
</dbReference>
<accession>A0A9D9GZI7</accession>
<comment type="caution">
    <text evidence="1">The sequence shown here is derived from an EMBL/GenBank/DDBJ whole genome shotgun (WGS) entry which is preliminary data.</text>
</comment>
<gene>
    <name evidence="1" type="ORF">IAC76_03960</name>
</gene>
<evidence type="ECO:0000313" key="1">
    <source>
        <dbReference type="EMBL" id="MBO8430519.1"/>
    </source>
</evidence>
<reference evidence="1" key="1">
    <citation type="submission" date="2020-10" db="EMBL/GenBank/DDBJ databases">
        <authorList>
            <person name="Gilroy R."/>
        </authorList>
    </citation>
    <scope>NUCLEOTIDE SEQUENCE</scope>
    <source>
        <strain evidence="1">10192</strain>
    </source>
</reference>
<sequence>MNWRKIMNVTSIISAIGNNSSIYPLLVRDCCIEAPSKILIARRENLKESKEIANDATREKTIDEYLTSAIWLGGIPAVES</sequence>
<protein>
    <submittedName>
        <fullName evidence="1">Uncharacterized protein</fullName>
    </submittedName>
</protein>
<dbReference type="Proteomes" id="UP000823632">
    <property type="component" value="Unassembled WGS sequence"/>
</dbReference>
<feature type="non-terminal residue" evidence="1">
    <location>
        <position position="80"/>
    </location>
</feature>
<organism evidence="1 2">
    <name type="scientific">Candidatus Scatousia excrementipullorum</name>
    <dbReference type="NCBI Taxonomy" id="2840936"/>
    <lineage>
        <taxon>Bacteria</taxon>
        <taxon>Candidatus Scatousia</taxon>
    </lineage>
</organism>
<reference evidence="1" key="2">
    <citation type="journal article" date="2021" name="PeerJ">
        <title>Extensive microbial diversity within the chicken gut microbiome revealed by metagenomics and culture.</title>
        <authorList>
            <person name="Gilroy R."/>
            <person name="Ravi A."/>
            <person name="Getino M."/>
            <person name="Pursley I."/>
            <person name="Horton D.L."/>
            <person name="Alikhan N.F."/>
            <person name="Baker D."/>
            <person name="Gharbi K."/>
            <person name="Hall N."/>
            <person name="Watson M."/>
            <person name="Adriaenssens E.M."/>
            <person name="Foster-Nyarko E."/>
            <person name="Jarju S."/>
            <person name="Secka A."/>
            <person name="Antonio M."/>
            <person name="Oren A."/>
            <person name="Chaudhuri R.R."/>
            <person name="La Ragione R."/>
            <person name="Hildebrand F."/>
            <person name="Pallen M.J."/>
        </authorList>
    </citation>
    <scope>NUCLEOTIDE SEQUENCE</scope>
    <source>
        <strain evidence="1">10192</strain>
    </source>
</reference>
<evidence type="ECO:0000313" key="2">
    <source>
        <dbReference type="Proteomes" id="UP000823632"/>
    </source>
</evidence>
<dbReference type="AlphaFoldDB" id="A0A9D9GZI7"/>
<proteinExistence type="predicted"/>